<dbReference type="Proteomes" id="UP000638014">
    <property type="component" value="Unassembled WGS sequence"/>
</dbReference>
<dbReference type="PANTHER" id="PTHR47894">
    <property type="entry name" value="HTH-TYPE TRANSCRIPTIONAL REGULATOR GADX"/>
    <property type="match status" value="1"/>
</dbReference>
<dbReference type="RefSeq" id="WP_191143967.1">
    <property type="nucleotide sequence ID" value="NZ_JACXAF010000005.1"/>
</dbReference>
<dbReference type="GO" id="GO:0005829">
    <property type="term" value="C:cytosol"/>
    <property type="evidence" value="ECO:0007669"/>
    <property type="project" value="TreeGrafter"/>
</dbReference>
<evidence type="ECO:0000313" key="3">
    <source>
        <dbReference type="EMBL" id="MBD1388868.1"/>
    </source>
</evidence>
<dbReference type="PANTHER" id="PTHR47894:SF1">
    <property type="entry name" value="HTH-TYPE TRANSCRIPTIONAL REGULATOR VQSM"/>
    <property type="match status" value="1"/>
</dbReference>
<comment type="caution">
    <text evidence="3">The sequence shown here is derived from an EMBL/GenBank/DDBJ whole genome shotgun (WGS) entry which is preliminary data.</text>
</comment>
<keyword evidence="1" id="KW-0238">DNA-binding</keyword>
<sequence length="334" mass="38151">MLVPAPAALFTSRCKFVPPLLAKLLYELLESRTDDACMYLSGTKLFAQDFASDDRLIAPQQLSKLVNNALRCADQELGFLLGQRLIQSSDPLAQLLNAQTNIIQALASLRCYQALWQVPIHYEGQVSDGQFHLNSWEILPQHDLNDFWRQVSAAALSGWCRHRQIDIYWQLPSHLQPQHRLWQRYLGLNITYGHPHLRATMALPSAKHQAPSPDLTMQQLNKQCQHSMSKLPLGHYILNAVYEQLAGNAHVSLEQVALHFGMSSSSLKRKLKDEGTNFSQLQDNYNRHQALHLAIDLNWSNAQMASYFEISDINNFRRAFKRWTGRNPSQLKQA</sequence>
<dbReference type="EMBL" id="JACXAF010000005">
    <property type="protein sequence ID" value="MBD1388868.1"/>
    <property type="molecule type" value="Genomic_DNA"/>
</dbReference>
<feature type="domain" description="HTH araC/xylS-type" evidence="2">
    <location>
        <begin position="235"/>
        <end position="334"/>
    </location>
</feature>
<evidence type="ECO:0000259" key="2">
    <source>
        <dbReference type="PROSITE" id="PS01124"/>
    </source>
</evidence>
<dbReference type="Gene3D" id="1.10.10.60">
    <property type="entry name" value="Homeodomain-like"/>
    <property type="match status" value="1"/>
</dbReference>
<dbReference type="GO" id="GO:0000976">
    <property type="term" value="F:transcription cis-regulatory region binding"/>
    <property type="evidence" value="ECO:0007669"/>
    <property type="project" value="TreeGrafter"/>
</dbReference>
<organism evidence="3 4">
    <name type="scientific">Neiella litorisoli</name>
    <dbReference type="NCBI Taxonomy" id="2771431"/>
    <lineage>
        <taxon>Bacteria</taxon>
        <taxon>Pseudomonadati</taxon>
        <taxon>Pseudomonadota</taxon>
        <taxon>Gammaproteobacteria</taxon>
        <taxon>Alteromonadales</taxon>
        <taxon>Echinimonadaceae</taxon>
        <taxon>Neiella</taxon>
    </lineage>
</organism>
<dbReference type="PROSITE" id="PS01124">
    <property type="entry name" value="HTH_ARAC_FAMILY_2"/>
    <property type="match status" value="1"/>
</dbReference>
<dbReference type="GO" id="GO:0003700">
    <property type="term" value="F:DNA-binding transcription factor activity"/>
    <property type="evidence" value="ECO:0007669"/>
    <property type="project" value="InterPro"/>
</dbReference>
<dbReference type="InterPro" id="IPR018060">
    <property type="entry name" value="HTH_AraC"/>
</dbReference>
<proteinExistence type="predicted"/>
<gene>
    <name evidence="3" type="ORF">IC617_05460</name>
</gene>
<evidence type="ECO:0000313" key="4">
    <source>
        <dbReference type="Proteomes" id="UP000638014"/>
    </source>
</evidence>
<accession>A0A8J6QHZ9</accession>
<keyword evidence="4" id="KW-1185">Reference proteome</keyword>
<name>A0A8J6QHZ9_9GAMM</name>
<protein>
    <submittedName>
        <fullName evidence="3">Helix-turn-helix transcriptional regulator</fullName>
    </submittedName>
</protein>
<evidence type="ECO:0000256" key="1">
    <source>
        <dbReference type="ARBA" id="ARBA00023125"/>
    </source>
</evidence>
<dbReference type="SMART" id="SM00342">
    <property type="entry name" value="HTH_ARAC"/>
    <property type="match status" value="1"/>
</dbReference>
<dbReference type="AlphaFoldDB" id="A0A8J6QHZ9"/>
<dbReference type="Pfam" id="PF12833">
    <property type="entry name" value="HTH_18"/>
    <property type="match status" value="1"/>
</dbReference>
<reference evidence="3" key="1">
    <citation type="submission" date="2020-09" db="EMBL/GenBank/DDBJ databases">
        <title>A novel bacterium of genus Neiella, isolated from South China Sea.</title>
        <authorList>
            <person name="Huang H."/>
            <person name="Mo K."/>
            <person name="Hu Y."/>
        </authorList>
    </citation>
    <scope>NUCLEOTIDE SEQUENCE</scope>
    <source>
        <strain evidence="3">HB171785</strain>
    </source>
</reference>